<dbReference type="Proteomes" id="UP000033106">
    <property type="component" value="Chromosome"/>
</dbReference>
<dbReference type="Gene3D" id="3.50.50.60">
    <property type="entry name" value="FAD/NAD(P)-binding domain"/>
    <property type="match status" value="1"/>
</dbReference>
<dbReference type="EMBL" id="CP033239">
    <property type="protein sequence ID" value="AZF78399.1"/>
    <property type="molecule type" value="Genomic_DNA"/>
</dbReference>
<evidence type="ECO:0000313" key="21">
    <source>
        <dbReference type="Proteomes" id="UP000273443"/>
    </source>
</evidence>
<evidence type="ECO:0000313" key="23">
    <source>
        <dbReference type="Proteomes" id="UP000278715"/>
    </source>
</evidence>
<evidence type="ECO:0000313" key="9">
    <source>
        <dbReference type="EMBL" id="AZF78399.1"/>
    </source>
</evidence>
<dbReference type="EMBL" id="CP033235">
    <property type="protein sequence ID" value="AZF67927.1"/>
    <property type="molecule type" value="Genomic_DNA"/>
</dbReference>
<evidence type="ECO:0000313" key="17">
    <source>
        <dbReference type="Proteomes" id="UP000076770"/>
    </source>
</evidence>
<dbReference type="Proteomes" id="UP000278715">
    <property type="component" value="Chromosome"/>
</dbReference>
<reference evidence="18 19" key="4">
    <citation type="journal article" date="2018" name="Proc. Natl. Acad. Sci. U.S.A.">
        <title>Nonmutational mechanism of inheritance in the Archaeon Sulfolobus solfataricus.</title>
        <authorList>
            <person name="Payne S."/>
            <person name="McCarthy S."/>
            <person name="Johnson T."/>
            <person name="North E."/>
            <person name="Blum P."/>
        </authorList>
    </citation>
    <scope>NUCLEOTIDE SEQUENCE [LARGE SCALE GENOMIC DNA]</scope>
    <source>
        <strain evidence="6 18">SARC-H</strain>
        <strain evidence="7 22">SARC-I</strain>
        <strain evidence="9 23">SARC-N</strain>
        <strain evidence="10 24">SARC-O</strain>
        <strain evidence="11 19">SUL120</strain>
        <strain evidence="5 20">SULG</strain>
        <strain evidence="8 21">SULM</strain>
    </source>
</reference>
<dbReference type="Gene3D" id="3.50.50.100">
    <property type="match status" value="1"/>
</dbReference>
<dbReference type="Proteomes" id="UP000273443">
    <property type="component" value="Chromosome"/>
</dbReference>
<reference evidence="17" key="2">
    <citation type="submission" date="2016-04" db="EMBL/GenBank/DDBJ databases">
        <authorList>
            <person name="Shah S.A."/>
            <person name="Garrett R.A."/>
        </authorList>
    </citation>
    <scope>NUCLEOTIDE SEQUENCE [LARGE SCALE GENOMIC DNA]</scope>
    <source>
        <strain evidence="17">ATCC 35091 / DSM 1616 / JCM 8930 / NBRC 15331 / P1</strain>
    </source>
</reference>
<evidence type="ECO:0000313" key="10">
    <source>
        <dbReference type="EMBL" id="AZF81005.1"/>
    </source>
</evidence>
<evidence type="ECO:0000313" key="22">
    <source>
        <dbReference type="Proteomes" id="UP000275843"/>
    </source>
</evidence>
<evidence type="ECO:0000313" key="19">
    <source>
        <dbReference type="Proteomes" id="UP000269431"/>
    </source>
</evidence>
<gene>
    <name evidence="12" type="ORF">HFC64_12080</name>
    <name evidence="13" type="ORF">SSOP1_0115</name>
    <name evidence="4" type="ORF">SULA_1137</name>
    <name evidence="2" type="ORF">SULB_1138</name>
    <name evidence="3" type="ORF">SULC_1136</name>
    <name evidence="5" type="ORF">SULG_05595</name>
    <name evidence="6" type="ORF">SULH_05595</name>
    <name evidence="7" type="ORF">SULI_05595</name>
    <name evidence="8" type="ORF">SULM_05595</name>
    <name evidence="9" type="ORF">SULN_05595</name>
    <name evidence="10" type="ORF">SULO_05605</name>
    <name evidence="11" type="ORF">SULZ_05835</name>
</gene>
<dbReference type="Proteomes" id="UP000269431">
    <property type="component" value="Chromosome"/>
</dbReference>
<dbReference type="Pfam" id="PF07992">
    <property type="entry name" value="Pyr_redox_2"/>
    <property type="match status" value="1"/>
</dbReference>
<dbReference type="InterPro" id="IPR036188">
    <property type="entry name" value="FAD/NAD-bd_sf"/>
</dbReference>
<dbReference type="KEGG" id="ssoa:SULA_1137"/>
<dbReference type="PATRIC" id="fig|2287.6.peg.1195"/>
<dbReference type="EMBL" id="CP033240">
    <property type="protein sequence ID" value="AZF81005.1"/>
    <property type="molecule type" value="Genomic_DNA"/>
</dbReference>
<dbReference type="Proteomes" id="UP000594632">
    <property type="component" value="Chromosome"/>
</dbReference>
<evidence type="ECO:0000313" key="4">
    <source>
        <dbReference type="EMBL" id="AKA78850.1"/>
    </source>
</evidence>
<evidence type="ECO:0000313" key="24">
    <source>
        <dbReference type="Proteomes" id="UP000282269"/>
    </source>
</evidence>
<dbReference type="EMBL" id="CP033241">
    <property type="protein sequence ID" value="AZF83644.1"/>
    <property type="molecule type" value="Genomic_DNA"/>
</dbReference>
<evidence type="ECO:0000313" key="18">
    <source>
        <dbReference type="Proteomes" id="UP000267993"/>
    </source>
</evidence>
<dbReference type="KEGG" id="ssol:SULB_1138"/>
<dbReference type="GO" id="GO:0016491">
    <property type="term" value="F:oxidoreductase activity"/>
    <property type="evidence" value="ECO:0007669"/>
    <property type="project" value="InterPro"/>
</dbReference>
<dbReference type="PANTHER" id="PTHR43755">
    <property type="match status" value="1"/>
</dbReference>
<dbReference type="Proteomes" id="UP000273194">
    <property type="component" value="Chromosome"/>
</dbReference>
<evidence type="ECO:0000313" key="15">
    <source>
        <dbReference type="Proteomes" id="UP000033085"/>
    </source>
</evidence>
<evidence type="ECO:0000313" key="12">
    <source>
        <dbReference type="EMBL" id="QPG50448.1"/>
    </source>
</evidence>
<dbReference type="EMBL" id="CP050869">
    <property type="protein sequence ID" value="QPG50448.1"/>
    <property type="molecule type" value="Genomic_DNA"/>
</dbReference>
<dbReference type="KEGG" id="ssof:SULC_1136"/>
<dbReference type="Proteomes" id="UP000033085">
    <property type="component" value="Chromosome"/>
</dbReference>
<dbReference type="GeneID" id="44129084"/>
<dbReference type="PANTHER" id="PTHR43755:SF1">
    <property type="entry name" value="FAD-DEPENDENT PYRIDINE NUCLEOTIDE-DISULPHIDE OXIDOREDUCTASE"/>
    <property type="match status" value="1"/>
</dbReference>
<dbReference type="OMA" id="GWPKLGE"/>
<evidence type="ECO:0000259" key="1">
    <source>
        <dbReference type="Pfam" id="PF07992"/>
    </source>
</evidence>
<dbReference type="Proteomes" id="UP000033057">
    <property type="component" value="Chromosome"/>
</dbReference>
<feature type="domain" description="FAD/NAD(P)-binding" evidence="1">
    <location>
        <begin position="5"/>
        <end position="98"/>
    </location>
</feature>
<evidence type="ECO:0000313" key="13">
    <source>
        <dbReference type="EMBL" id="SAI83669.1"/>
    </source>
</evidence>
<dbReference type="EMBL" id="CP011057">
    <property type="protein sequence ID" value="AKA78850.1"/>
    <property type="molecule type" value="Genomic_DNA"/>
</dbReference>
<sequence>MEAKKILIVGAGYAGLNAYYELGKHLDKTLIADKAQFIFYTAYLQKLIFNKSIQYATNIKPTIINKVKEIDLERKIVKIENGTEIQGHKLILALGCKRESQLDIIRKIIEKDRVSISVENYLDEYLGIQLAFYLRKLNKEVSYYGPVLKWLGEKVSSKVLEFLEKNGIRLSEKSDDIIPACEPNEVIGDFLPVNDKLEYKNGVFVIGDMIKNYPKLGELAMREGVYVGRLLSKKINESFRPIFINIIDTGKGEAIHIRSNILWNGNFESVKVSKIRVIMKRFIERYYIIRKGKMGVLYKL</sequence>
<reference evidence="2" key="5">
    <citation type="submission" date="2018-10" db="EMBL/GenBank/DDBJ databases">
        <authorList>
            <person name="McCarthy S."/>
            <person name="Gradnigo J."/>
            <person name="Johnson T."/>
            <person name="Payne S."/>
            <person name="Lipzen A."/>
            <person name="Schackwitz W."/>
            <person name="Martin J."/>
            <person name="Moriyama E."/>
            <person name="Blum P."/>
        </authorList>
    </citation>
    <scope>NUCLEOTIDE SEQUENCE</scope>
    <source>
        <strain evidence="2">SARC-B</strain>
        <strain evidence="3">SARC-C</strain>
        <strain evidence="4">SULA</strain>
    </source>
</reference>
<evidence type="ECO:0000313" key="7">
    <source>
        <dbReference type="EMBL" id="AZF73167.1"/>
    </source>
</evidence>
<dbReference type="GeneID" id="1453306"/>
<dbReference type="EMBL" id="CP033236">
    <property type="protein sequence ID" value="AZF70547.1"/>
    <property type="molecule type" value="Genomic_DNA"/>
</dbReference>
<dbReference type="EMBL" id="CP011055">
    <property type="protein sequence ID" value="AKA73460.1"/>
    <property type="molecule type" value="Genomic_DNA"/>
</dbReference>
<reference evidence="13" key="3">
    <citation type="submission" date="2016-04" db="EMBL/GenBank/DDBJ databases">
        <authorList>
            <person name="Evans L.H."/>
            <person name="Alamgir A."/>
            <person name="Owens N."/>
            <person name="Weber N.D."/>
            <person name="Virtaneva K."/>
            <person name="Barbian K."/>
            <person name="Babar A."/>
            <person name="Rosenke K."/>
        </authorList>
    </citation>
    <scope>NUCLEOTIDE SEQUENCE</scope>
    <source>
        <strain evidence="13">P1</strain>
    </source>
</reference>
<dbReference type="Proteomes" id="UP000275843">
    <property type="component" value="Chromosome"/>
</dbReference>
<organism evidence="2 15">
    <name type="scientific">Saccharolobus solfataricus</name>
    <name type="common">Sulfolobus solfataricus</name>
    <dbReference type="NCBI Taxonomy" id="2287"/>
    <lineage>
        <taxon>Archaea</taxon>
        <taxon>Thermoproteota</taxon>
        <taxon>Thermoprotei</taxon>
        <taxon>Sulfolobales</taxon>
        <taxon>Sulfolobaceae</taxon>
        <taxon>Saccharolobus</taxon>
    </lineage>
</organism>
<dbReference type="RefSeq" id="WP_009988949.1">
    <property type="nucleotide sequence ID" value="NZ_CP011055.2"/>
</dbReference>
<dbReference type="EMBL" id="LT549890">
    <property type="protein sequence ID" value="SAI83669.1"/>
    <property type="molecule type" value="Genomic_DNA"/>
</dbReference>
<evidence type="ECO:0000313" key="25">
    <source>
        <dbReference type="Proteomes" id="UP000594632"/>
    </source>
</evidence>
<accession>A0A0E3JTN1</accession>
<evidence type="ECO:0000313" key="6">
    <source>
        <dbReference type="EMBL" id="AZF70547.1"/>
    </source>
</evidence>
<evidence type="ECO:0000313" key="3">
    <source>
        <dbReference type="EMBL" id="AKA76158.1"/>
    </source>
</evidence>
<reference evidence="14 15" key="1">
    <citation type="journal article" date="2015" name="Genome Announc.">
        <title>Complete Genome Sequence of Sulfolobus solfataricus Strain 98/2 and Evolved Derivatives.</title>
        <authorList>
            <person name="McCarthy S."/>
            <person name="Gradnigo J."/>
            <person name="Johnson T."/>
            <person name="Payne S."/>
            <person name="Lipzen A."/>
            <person name="Martin J."/>
            <person name="Schackwitz W."/>
            <person name="Moriyama E."/>
            <person name="Blum P."/>
        </authorList>
    </citation>
    <scope>NUCLEOTIDE SEQUENCE [LARGE SCALE GENOMIC DNA]</scope>
    <source>
        <strain evidence="14">98/2 SULC</strain>
        <strain evidence="2">SARC-B</strain>
        <strain evidence="3">SARC-C</strain>
        <strain evidence="4 16">SULA</strain>
        <strain evidence="15">SULB</strain>
    </source>
</reference>
<dbReference type="Proteomes" id="UP000282269">
    <property type="component" value="Chromosome"/>
</dbReference>
<dbReference type="Proteomes" id="UP000267993">
    <property type="component" value="Chromosome"/>
</dbReference>
<dbReference type="EMBL" id="CP033238">
    <property type="protein sequence ID" value="AZF75792.1"/>
    <property type="molecule type" value="Genomic_DNA"/>
</dbReference>
<protein>
    <submittedName>
        <fullName evidence="12">FAD-dependent oxidoreductase</fullName>
    </submittedName>
    <submittedName>
        <fullName evidence="2">Pyridine nucleotide-disulfide oxidoreductase</fullName>
    </submittedName>
</protein>
<dbReference type="AlphaFoldDB" id="A0A0E3JTN1"/>
<evidence type="ECO:0000313" key="11">
    <source>
        <dbReference type="EMBL" id="AZF83644.1"/>
    </source>
</evidence>
<evidence type="ECO:0000313" key="16">
    <source>
        <dbReference type="Proteomes" id="UP000033106"/>
    </source>
</evidence>
<evidence type="ECO:0000313" key="20">
    <source>
        <dbReference type="Proteomes" id="UP000273194"/>
    </source>
</evidence>
<dbReference type="InterPro" id="IPR052541">
    <property type="entry name" value="SQRD"/>
</dbReference>
<dbReference type="SMR" id="A0A0E3JTN1"/>
<evidence type="ECO:0000313" key="8">
    <source>
        <dbReference type="EMBL" id="AZF75792.1"/>
    </source>
</evidence>
<evidence type="ECO:0000313" key="2">
    <source>
        <dbReference type="EMBL" id="AKA73460.1"/>
    </source>
</evidence>
<dbReference type="InterPro" id="IPR023753">
    <property type="entry name" value="FAD/NAD-binding_dom"/>
</dbReference>
<reference evidence="12 25" key="6">
    <citation type="journal article" date="2020" name="Nat. Commun.">
        <title>The structures of two archaeal type IV pili illuminate evolutionary relationships.</title>
        <authorList>
            <person name="Wang F."/>
            <person name="Baquero D.P."/>
            <person name="Su Z."/>
            <person name="Beltran L.C."/>
            <person name="Prangishvili D."/>
            <person name="Krupovic M."/>
            <person name="Egelman E.H."/>
        </authorList>
    </citation>
    <scope>NUCLEOTIDE SEQUENCE [LARGE SCALE GENOMIC DNA]</scope>
    <source>
        <strain evidence="12 25">POZ149</strain>
    </source>
</reference>
<proteinExistence type="predicted"/>
<name>A0A0E3JTN1_SACSO</name>
<dbReference type="SUPFAM" id="SSF51905">
    <property type="entry name" value="FAD/NAD(P)-binding domain"/>
    <property type="match status" value="1"/>
</dbReference>
<evidence type="ECO:0000313" key="5">
    <source>
        <dbReference type="EMBL" id="AZF67927.1"/>
    </source>
</evidence>
<dbReference type="EMBL" id="CP011056">
    <property type="protein sequence ID" value="AKA76158.1"/>
    <property type="molecule type" value="Genomic_DNA"/>
</dbReference>
<dbReference type="OrthoDB" id="57506at2157"/>
<dbReference type="EMBL" id="CP033237">
    <property type="protein sequence ID" value="AZF73167.1"/>
    <property type="molecule type" value="Genomic_DNA"/>
</dbReference>
<evidence type="ECO:0000313" key="14">
    <source>
        <dbReference type="Proteomes" id="UP000033057"/>
    </source>
</evidence>
<dbReference type="Proteomes" id="UP000076770">
    <property type="component" value="Chromosome i"/>
</dbReference>